<gene>
    <name evidence="4" type="ORF">SAMN05421769_3805</name>
</gene>
<dbReference type="InterPro" id="IPR026444">
    <property type="entry name" value="Secre_tail"/>
</dbReference>
<sequence>MKKILLTFSIALANFAWAQFSTGTVTLSTGMTVKLDTSPTLATLTLTGPDTSYLGVGFGGTGTSGGMGTGVDGFIYNANSTTTANLDYTFGGVGVAPSTDAVQDWTITSNTVASGTRTIVATRSLSGGTGDTAFTNAAGTMNIFFAKGSSTTLAYHGGGTGNRGYAVLTKAGTLGVNDVFAESKKVRLYPNPAKETVSFKNADKIQSVDIYESTGRKVKTVKIDGENINVSDLKSGNYYLEISLKDGSTSYQKLIKE</sequence>
<dbReference type="NCBIfam" id="TIGR04183">
    <property type="entry name" value="Por_Secre_tail"/>
    <property type="match status" value="1"/>
</dbReference>
<feature type="signal peptide" evidence="2">
    <location>
        <begin position="1"/>
        <end position="18"/>
    </location>
</feature>
<dbReference type="Proteomes" id="UP000184782">
    <property type="component" value="Unassembled WGS sequence"/>
</dbReference>
<name>A0A1N6IVL2_9FLAO</name>
<feature type="domain" description="Secretion system C-terminal sorting" evidence="3">
    <location>
        <begin position="188"/>
        <end position="255"/>
    </location>
</feature>
<reference evidence="5" key="1">
    <citation type="submission" date="2016-12" db="EMBL/GenBank/DDBJ databases">
        <authorList>
            <person name="Varghese N."/>
            <person name="Submissions S."/>
        </authorList>
    </citation>
    <scope>NUCLEOTIDE SEQUENCE [LARGE SCALE GENOMIC DNA]</scope>
    <source>
        <strain evidence="5">DSM 16779</strain>
    </source>
</reference>
<dbReference type="OrthoDB" id="667194at2"/>
<proteinExistence type="predicted"/>
<dbReference type="Pfam" id="PF18962">
    <property type="entry name" value="Por_Secre_tail"/>
    <property type="match status" value="1"/>
</dbReference>
<accession>A0A1N6IVL2</accession>
<dbReference type="RefSeq" id="WP_074231985.1">
    <property type="nucleotide sequence ID" value="NZ_FSRQ01000005.1"/>
</dbReference>
<evidence type="ECO:0000259" key="3">
    <source>
        <dbReference type="Pfam" id="PF18962"/>
    </source>
</evidence>
<dbReference type="AlphaFoldDB" id="A0A1N6IVL2"/>
<evidence type="ECO:0000313" key="4">
    <source>
        <dbReference type="EMBL" id="SIO36067.1"/>
    </source>
</evidence>
<evidence type="ECO:0000256" key="2">
    <source>
        <dbReference type="SAM" id="SignalP"/>
    </source>
</evidence>
<organism evidence="4 5">
    <name type="scientific">Chryseobacterium scophthalmum</name>
    <dbReference type="NCBI Taxonomy" id="59733"/>
    <lineage>
        <taxon>Bacteria</taxon>
        <taxon>Pseudomonadati</taxon>
        <taxon>Bacteroidota</taxon>
        <taxon>Flavobacteriia</taxon>
        <taxon>Flavobacteriales</taxon>
        <taxon>Weeksellaceae</taxon>
        <taxon>Chryseobacterium group</taxon>
        <taxon>Chryseobacterium</taxon>
    </lineage>
</organism>
<dbReference type="STRING" id="59733.SAMN05421769_3805"/>
<feature type="chain" id="PRO_5012026078" evidence="2">
    <location>
        <begin position="19"/>
        <end position="257"/>
    </location>
</feature>
<evidence type="ECO:0000256" key="1">
    <source>
        <dbReference type="ARBA" id="ARBA00022729"/>
    </source>
</evidence>
<keyword evidence="5" id="KW-1185">Reference proteome</keyword>
<protein>
    <submittedName>
        <fullName evidence="4">Por secretion system C-terminal sorting domain-containing protein</fullName>
    </submittedName>
</protein>
<keyword evidence="1 2" id="KW-0732">Signal</keyword>
<evidence type="ECO:0000313" key="5">
    <source>
        <dbReference type="Proteomes" id="UP000184782"/>
    </source>
</evidence>
<dbReference type="EMBL" id="FSRQ01000005">
    <property type="protein sequence ID" value="SIO36067.1"/>
    <property type="molecule type" value="Genomic_DNA"/>
</dbReference>